<name>A0A6A6Z2B5_9PEZI</name>
<dbReference type="Proteomes" id="UP000504636">
    <property type="component" value="Unplaced"/>
</dbReference>
<dbReference type="AlphaFoldDB" id="A0A6A6Z2B5"/>
<keyword evidence="2" id="KW-1185">Reference proteome</keyword>
<evidence type="ECO:0000313" key="1">
    <source>
        <dbReference type="EMBL" id="KAF2815276.1"/>
    </source>
</evidence>
<sequence length="207" mass="23840">MPQTFSNDCDLEDPGEPCVPLGLNRNSLLNIFKLFFNVTVGEAYECPSGHQATNAWQLARPVNMPKSSQYYQITIKPMAPSTPDRKPSRHEFSTHTRTKFYNAYDLRNPGEGIKDVIKRINFTGHYTTCKNMLRLRREKGKDADYRPGKHRNGESHRVITDAQLAAIQSDNNPMRKAPFDAQMQYYGIQATVRTLQKYNKEAHFKRI</sequence>
<protein>
    <submittedName>
        <fullName evidence="1 3">Uncharacterized protein</fullName>
    </submittedName>
</protein>
<reference evidence="3" key="3">
    <citation type="submission" date="2025-04" db="UniProtKB">
        <authorList>
            <consortium name="RefSeq"/>
        </authorList>
    </citation>
    <scope>IDENTIFICATION</scope>
    <source>
        <strain evidence="3">CBS 304.34</strain>
    </source>
</reference>
<dbReference type="OrthoDB" id="3558968at2759"/>
<proteinExistence type="predicted"/>
<reference evidence="1 3" key="1">
    <citation type="journal article" date="2020" name="Stud. Mycol.">
        <title>101 Dothideomycetes genomes: a test case for predicting lifestyles and emergence of pathogens.</title>
        <authorList>
            <person name="Haridas S."/>
            <person name="Albert R."/>
            <person name="Binder M."/>
            <person name="Bloem J."/>
            <person name="Labutti K."/>
            <person name="Salamov A."/>
            <person name="Andreopoulos B."/>
            <person name="Baker S."/>
            <person name="Barry K."/>
            <person name="Bills G."/>
            <person name="Bluhm B."/>
            <person name="Cannon C."/>
            <person name="Castanera R."/>
            <person name="Culley D."/>
            <person name="Daum C."/>
            <person name="Ezra D."/>
            <person name="Gonzalez J."/>
            <person name="Henrissat B."/>
            <person name="Kuo A."/>
            <person name="Liang C."/>
            <person name="Lipzen A."/>
            <person name="Lutzoni F."/>
            <person name="Magnuson J."/>
            <person name="Mondo S."/>
            <person name="Nolan M."/>
            <person name="Ohm R."/>
            <person name="Pangilinan J."/>
            <person name="Park H.-J."/>
            <person name="Ramirez L."/>
            <person name="Alfaro M."/>
            <person name="Sun H."/>
            <person name="Tritt A."/>
            <person name="Yoshinaga Y."/>
            <person name="Zwiers L.-H."/>
            <person name="Turgeon B."/>
            <person name="Goodwin S."/>
            <person name="Spatafora J."/>
            <person name="Crous P."/>
            <person name="Grigoriev I."/>
        </authorList>
    </citation>
    <scope>NUCLEOTIDE SEQUENCE</scope>
    <source>
        <strain evidence="1 3">CBS 304.34</strain>
    </source>
</reference>
<dbReference type="GeneID" id="54467861"/>
<dbReference type="EMBL" id="MU003694">
    <property type="protein sequence ID" value="KAF2815276.1"/>
    <property type="molecule type" value="Genomic_DNA"/>
</dbReference>
<evidence type="ECO:0000313" key="3">
    <source>
        <dbReference type="RefSeq" id="XP_033582240.1"/>
    </source>
</evidence>
<accession>A0A6A6Z2B5</accession>
<dbReference type="RefSeq" id="XP_033582240.1">
    <property type="nucleotide sequence ID" value="XM_033726968.1"/>
</dbReference>
<reference evidence="3" key="2">
    <citation type="submission" date="2020-04" db="EMBL/GenBank/DDBJ databases">
        <authorList>
            <consortium name="NCBI Genome Project"/>
        </authorList>
    </citation>
    <scope>NUCLEOTIDE SEQUENCE</scope>
    <source>
        <strain evidence="3">CBS 304.34</strain>
    </source>
</reference>
<organism evidence="1">
    <name type="scientific">Mytilinidion resinicola</name>
    <dbReference type="NCBI Taxonomy" id="574789"/>
    <lineage>
        <taxon>Eukaryota</taxon>
        <taxon>Fungi</taxon>
        <taxon>Dikarya</taxon>
        <taxon>Ascomycota</taxon>
        <taxon>Pezizomycotina</taxon>
        <taxon>Dothideomycetes</taxon>
        <taxon>Pleosporomycetidae</taxon>
        <taxon>Mytilinidiales</taxon>
        <taxon>Mytilinidiaceae</taxon>
        <taxon>Mytilinidion</taxon>
    </lineage>
</organism>
<evidence type="ECO:0000313" key="2">
    <source>
        <dbReference type="Proteomes" id="UP000504636"/>
    </source>
</evidence>
<gene>
    <name evidence="1 3" type="ORF">BDZ99DRAFT_549889</name>
</gene>